<evidence type="ECO:0000313" key="4">
    <source>
        <dbReference type="EMBL" id="GGA83600.1"/>
    </source>
</evidence>
<dbReference type="Pfam" id="PF03435">
    <property type="entry name" value="Sacchrp_dh_NADP"/>
    <property type="match status" value="1"/>
</dbReference>
<dbReference type="SUPFAM" id="SSF55347">
    <property type="entry name" value="Glyceraldehyde-3-phosphate dehydrogenase-like, C-terminal domain"/>
    <property type="match status" value="1"/>
</dbReference>
<proteinExistence type="predicted"/>
<dbReference type="InterPro" id="IPR032095">
    <property type="entry name" value="Sacchrp_dh-like_C"/>
</dbReference>
<evidence type="ECO:0000259" key="2">
    <source>
        <dbReference type="Pfam" id="PF03435"/>
    </source>
</evidence>
<comment type="caution">
    <text evidence="4">The sequence shown here is derived from an EMBL/GenBank/DDBJ whole genome shotgun (WGS) entry which is preliminary data.</text>
</comment>
<dbReference type="RefSeq" id="WP_188927882.1">
    <property type="nucleotide sequence ID" value="NZ_BMJC01000001.1"/>
</dbReference>
<feature type="domain" description="Saccharopine dehydrogenase-like C-terminal" evidence="3">
    <location>
        <begin position="126"/>
        <end position="417"/>
    </location>
</feature>
<dbReference type="GO" id="GO:0005737">
    <property type="term" value="C:cytoplasm"/>
    <property type="evidence" value="ECO:0007669"/>
    <property type="project" value="TreeGrafter"/>
</dbReference>
<keyword evidence="5" id="KW-1185">Reference proteome</keyword>
<dbReference type="PANTHER" id="PTHR11133:SF22">
    <property type="entry name" value="ALPHA-AMINOADIPIC SEMIALDEHYDE SYNTHASE, MITOCHONDRIAL"/>
    <property type="match status" value="1"/>
</dbReference>
<gene>
    <name evidence="4" type="ORF">GCM10011511_03390</name>
</gene>
<dbReference type="PANTHER" id="PTHR11133">
    <property type="entry name" value="SACCHAROPINE DEHYDROGENASE"/>
    <property type="match status" value="1"/>
</dbReference>
<keyword evidence="1" id="KW-0560">Oxidoreductase</keyword>
<dbReference type="Gene3D" id="3.40.50.720">
    <property type="entry name" value="NAD(P)-binding Rossmann-like Domain"/>
    <property type="match status" value="2"/>
</dbReference>
<protein>
    <submittedName>
        <fullName evidence="4">Saccharopine dehydrogenase</fullName>
    </submittedName>
</protein>
<reference evidence="4" key="2">
    <citation type="submission" date="2020-09" db="EMBL/GenBank/DDBJ databases">
        <authorList>
            <person name="Sun Q."/>
            <person name="Zhou Y."/>
        </authorList>
    </citation>
    <scope>NUCLEOTIDE SEQUENCE</scope>
    <source>
        <strain evidence="4">CGMCC 1.15448</strain>
    </source>
</reference>
<dbReference type="Gene3D" id="3.30.360.10">
    <property type="entry name" value="Dihydrodipicolinate Reductase, domain 2"/>
    <property type="match status" value="1"/>
</dbReference>
<dbReference type="Pfam" id="PF16653">
    <property type="entry name" value="Sacchrp_dh_C"/>
    <property type="match status" value="1"/>
</dbReference>
<dbReference type="InterPro" id="IPR036291">
    <property type="entry name" value="NAD(P)-bd_dom_sf"/>
</dbReference>
<sequence length="424" mass="46376">MKQILLFGAGKSATSLIRYLIDVSAGRDWQLVVAESNLALAESKIAGSPHARAVCLDVTRTEAVDTLVAAADIVISLLPPALHYTVAVSCLKNDKHLLTASYLDDAIKALEPEIKARGLLFLCEMGLDPGIDHMSALQLIRQIEARGGAIRSFHSHTGGLVAPESDDNPWRYKISWNPRNVVLAGAAGARYRDNGNIVSKAYPDLFEQPGEVILPGVGILAWYPNRDSLSYIPLYGLEATQTFIRTTLRYPAFCRGWAPIVRAGLTDSQTTLDTTGLTFDQWSASLQPFVNASNRAQLEYLGCFDQEPVPPAAHTSADILQHLLETRLVMQPADKDMIVMIHEIGFIRDGRSHTAKSTLVVKGEDHLHTAMARTVGLPLGIAATLVLEGRIGLRGLHIPILPAIYDPVMQQLEQQGIRFEHTEN</sequence>
<dbReference type="GO" id="GO:0004753">
    <property type="term" value="F:saccharopine dehydrogenase activity"/>
    <property type="evidence" value="ECO:0007669"/>
    <property type="project" value="TreeGrafter"/>
</dbReference>
<dbReference type="SUPFAM" id="SSF51735">
    <property type="entry name" value="NAD(P)-binding Rossmann-fold domains"/>
    <property type="match status" value="1"/>
</dbReference>
<dbReference type="InterPro" id="IPR005097">
    <property type="entry name" value="Sacchrp_dh_NADP-bd"/>
</dbReference>
<dbReference type="AlphaFoldDB" id="A0A8J2U777"/>
<evidence type="ECO:0000313" key="5">
    <source>
        <dbReference type="Proteomes" id="UP000607559"/>
    </source>
</evidence>
<reference evidence="4" key="1">
    <citation type="journal article" date="2014" name="Int. J. Syst. Evol. Microbiol.">
        <title>Complete genome sequence of Corynebacterium casei LMG S-19264T (=DSM 44701T), isolated from a smear-ripened cheese.</title>
        <authorList>
            <consortium name="US DOE Joint Genome Institute (JGI-PGF)"/>
            <person name="Walter F."/>
            <person name="Albersmeier A."/>
            <person name="Kalinowski J."/>
            <person name="Ruckert C."/>
        </authorList>
    </citation>
    <scope>NUCLEOTIDE SEQUENCE</scope>
    <source>
        <strain evidence="4">CGMCC 1.15448</strain>
    </source>
</reference>
<evidence type="ECO:0000259" key="3">
    <source>
        <dbReference type="Pfam" id="PF16653"/>
    </source>
</evidence>
<name>A0A8J2U777_9BACT</name>
<feature type="domain" description="Saccharopine dehydrogenase NADP binding" evidence="2">
    <location>
        <begin position="4"/>
        <end position="119"/>
    </location>
</feature>
<dbReference type="EMBL" id="BMJC01000001">
    <property type="protein sequence ID" value="GGA83600.1"/>
    <property type="molecule type" value="Genomic_DNA"/>
</dbReference>
<dbReference type="InterPro" id="IPR051168">
    <property type="entry name" value="AASS"/>
</dbReference>
<organism evidence="4 5">
    <name type="scientific">Puia dinghuensis</name>
    <dbReference type="NCBI Taxonomy" id="1792502"/>
    <lineage>
        <taxon>Bacteria</taxon>
        <taxon>Pseudomonadati</taxon>
        <taxon>Bacteroidota</taxon>
        <taxon>Chitinophagia</taxon>
        <taxon>Chitinophagales</taxon>
        <taxon>Chitinophagaceae</taxon>
        <taxon>Puia</taxon>
    </lineage>
</organism>
<dbReference type="Proteomes" id="UP000607559">
    <property type="component" value="Unassembled WGS sequence"/>
</dbReference>
<evidence type="ECO:0000256" key="1">
    <source>
        <dbReference type="ARBA" id="ARBA00023002"/>
    </source>
</evidence>
<dbReference type="GO" id="GO:0019878">
    <property type="term" value="P:lysine biosynthetic process via aminoadipic acid"/>
    <property type="evidence" value="ECO:0007669"/>
    <property type="project" value="TreeGrafter"/>
</dbReference>
<accession>A0A8J2U777</accession>